<dbReference type="PIRSF" id="PIRSF028099">
    <property type="entry name" value="DUF1111"/>
    <property type="match status" value="1"/>
</dbReference>
<dbReference type="KEGG" id="asl:Aeqsu_1587"/>
<keyword evidence="8" id="KW-1185">Reference proteome</keyword>
<dbReference type="EMBL" id="CP003280">
    <property type="protein sequence ID" value="AFL81072.1"/>
    <property type="molecule type" value="Genomic_DNA"/>
</dbReference>
<sequence>MKLSYIGLLSFVFLFASCAKDTDPEYEPLPNLQERLMAGGETTIFLTSSNAFSSPAANLSGSKLAFHLDGDFQFETVFVTAPAPVNNGVGPIFNNSSCVGCHPKDGRSAFPSDINSLSGFFLRTSLPGVGNYNAPIHVPGFGEQIQNQAIFGFEPEAKFNVVYTPIVETLADGTQVSLQKPTYSLTDTYIPFPAEAQLSPRLASPVFGLGLLEAIPEYYILNNEDINDADGDGISGKANYVFDNVSGQVQLGRFGWKANTATVMEQCAGAYVGDMGVTNPVFPFETGYGQTNGDDGLNDDAEITQALLDEITFYCQTLAVPAPRNLDDESVQRGSALFDQIQCAKCHIPKMISGDFSVAEVANQTFYPYSDMLLHDMGDGLADNRSDFLADGKEWRTKPLWGIGLTKVVNGHTDFLHDGRAKNITEAILWHGGEAENAKNKFKNLSTSERTDLLKFINSL</sequence>
<dbReference type="PROSITE" id="PS51007">
    <property type="entry name" value="CYTC"/>
    <property type="match status" value="1"/>
</dbReference>
<reference evidence="7 8" key="1">
    <citation type="submission" date="2012-06" db="EMBL/GenBank/DDBJ databases">
        <title>The complete genome of Aequorivita sublithincola DSM 14238.</title>
        <authorList>
            <consortium name="US DOE Joint Genome Institute (JGI-PGF)"/>
            <person name="Lucas S."/>
            <person name="Copeland A."/>
            <person name="Lapidus A."/>
            <person name="Goodwin L."/>
            <person name="Pitluck S."/>
            <person name="Peters L."/>
            <person name="Munk A.C.C."/>
            <person name="Kyrpides N."/>
            <person name="Mavromatis K."/>
            <person name="Pagani I."/>
            <person name="Ivanova N."/>
            <person name="Ovchinnikova G."/>
            <person name="Zeytun A."/>
            <person name="Detter J.C."/>
            <person name="Han C."/>
            <person name="Land M."/>
            <person name="Hauser L."/>
            <person name="Markowitz V."/>
            <person name="Cheng J.-F."/>
            <person name="Hugenholtz P."/>
            <person name="Woyke T."/>
            <person name="Wu D."/>
            <person name="Tindall B."/>
            <person name="Faehnrich R."/>
            <person name="Brambilla E."/>
            <person name="Klenk H.-P."/>
            <person name="Eisen J.A."/>
        </authorList>
    </citation>
    <scope>NUCLEOTIDE SEQUENCE [LARGE SCALE GENOMIC DNA]</scope>
    <source>
        <strain evidence="8">DSM 14238 / LMG 21431 / ACAM 643 / 9-3</strain>
    </source>
</reference>
<keyword evidence="5" id="KW-0732">Signal</keyword>
<evidence type="ECO:0000256" key="5">
    <source>
        <dbReference type="SAM" id="SignalP"/>
    </source>
</evidence>
<proteinExistence type="predicted"/>
<feature type="chain" id="PRO_5003683665" evidence="5">
    <location>
        <begin position="20"/>
        <end position="460"/>
    </location>
</feature>
<dbReference type="STRING" id="746697.Aeqsu_1587"/>
<protein>
    <submittedName>
        <fullName evidence="7">Putative thiol oxidoreductase</fullName>
    </submittedName>
</protein>
<dbReference type="PROSITE" id="PS51257">
    <property type="entry name" value="PROKAR_LIPOPROTEIN"/>
    <property type="match status" value="1"/>
</dbReference>
<dbReference type="GO" id="GO:0009055">
    <property type="term" value="F:electron transfer activity"/>
    <property type="evidence" value="ECO:0007669"/>
    <property type="project" value="InterPro"/>
</dbReference>
<dbReference type="SUPFAM" id="SSF46626">
    <property type="entry name" value="Cytochrome c"/>
    <property type="match status" value="1"/>
</dbReference>
<dbReference type="GO" id="GO:0020037">
    <property type="term" value="F:heme binding"/>
    <property type="evidence" value="ECO:0007669"/>
    <property type="project" value="InterPro"/>
</dbReference>
<feature type="signal peptide" evidence="5">
    <location>
        <begin position="1"/>
        <end position="19"/>
    </location>
</feature>
<organism evidence="7 8">
    <name type="scientific">Aequorivita sublithincola (strain DSM 14238 / LMG 21431 / ACAM 643 / 9-3)</name>
    <dbReference type="NCBI Taxonomy" id="746697"/>
    <lineage>
        <taxon>Bacteria</taxon>
        <taxon>Pseudomonadati</taxon>
        <taxon>Bacteroidota</taxon>
        <taxon>Flavobacteriia</taxon>
        <taxon>Flavobacteriales</taxon>
        <taxon>Flavobacteriaceae</taxon>
        <taxon>Aequorivita</taxon>
    </lineage>
</organism>
<keyword evidence="3 4" id="KW-0408">Iron</keyword>
<name>I3YVQ4_AEQSU</name>
<dbReference type="InterPro" id="IPR010538">
    <property type="entry name" value="DHOR"/>
</dbReference>
<dbReference type="AlphaFoldDB" id="I3YVQ4"/>
<dbReference type="eggNOG" id="COG3488">
    <property type="taxonomic scope" value="Bacteria"/>
</dbReference>
<evidence type="ECO:0000313" key="7">
    <source>
        <dbReference type="EMBL" id="AFL81072.1"/>
    </source>
</evidence>
<dbReference type="HOGENOM" id="CLU_033900_1_0_10"/>
<dbReference type="PANTHER" id="PTHR30600">
    <property type="entry name" value="CYTOCHROME C PEROXIDASE-RELATED"/>
    <property type="match status" value="1"/>
</dbReference>
<evidence type="ECO:0000256" key="1">
    <source>
        <dbReference type="ARBA" id="ARBA00022617"/>
    </source>
</evidence>
<accession>I3YVQ4</accession>
<evidence type="ECO:0000256" key="3">
    <source>
        <dbReference type="ARBA" id="ARBA00023004"/>
    </source>
</evidence>
<evidence type="ECO:0000256" key="2">
    <source>
        <dbReference type="ARBA" id="ARBA00022723"/>
    </source>
</evidence>
<feature type="domain" description="Cytochrome c" evidence="6">
    <location>
        <begin position="329"/>
        <end position="460"/>
    </location>
</feature>
<dbReference type="PATRIC" id="fig|746697.3.peg.1612"/>
<dbReference type="OrthoDB" id="9805202at2"/>
<dbReference type="InterPro" id="IPR036909">
    <property type="entry name" value="Cyt_c-like_dom_sf"/>
</dbReference>
<evidence type="ECO:0000313" key="8">
    <source>
        <dbReference type="Proteomes" id="UP000006049"/>
    </source>
</evidence>
<evidence type="ECO:0000259" key="6">
    <source>
        <dbReference type="PROSITE" id="PS51007"/>
    </source>
</evidence>
<dbReference type="GO" id="GO:0004130">
    <property type="term" value="F:cytochrome-c peroxidase activity"/>
    <property type="evidence" value="ECO:0007669"/>
    <property type="project" value="TreeGrafter"/>
</dbReference>
<dbReference type="InterPro" id="IPR051395">
    <property type="entry name" value="Cytochrome_c_Peroxidase/MauG"/>
</dbReference>
<dbReference type="Gene3D" id="1.10.760.10">
    <property type="entry name" value="Cytochrome c-like domain"/>
    <property type="match status" value="1"/>
</dbReference>
<evidence type="ECO:0000256" key="4">
    <source>
        <dbReference type="PROSITE-ProRule" id="PRU00433"/>
    </source>
</evidence>
<keyword evidence="1 4" id="KW-0349">Heme</keyword>
<dbReference type="GO" id="GO:0046872">
    <property type="term" value="F:metal ion binding"/>
    <property type="evidence" value="ECO:0007669"/>
    <property type="project" value="UniProtKB-KW"/>
</dbReference>
<dbReference type="Pfam" id="PF06537">
    <property type="entry name" value="DHOR"/>
    <property type="match status" value="1"/>
</dbReference>
<dbReference type="PANTHER" id="PTHR30600:SF4">
    <property type="entry name" value="CYTOCHROME C DOMAIN-CONTAINING PROTEIN"/>
    <property type="match status" value="1"/>
</dbReference>
<keyword evidence="2 4" id="KW-0479">Metal-binding</keyword>
<dbReference type="Proteomes" id="UP000006049">
    <property type="component" value="Chromosome"/>
</dbReference>
<dbReference type="InterPro" id="IPR009056">
    <property type="entry name" value="Cyt_c-like_dom"/>
</dbReference>
<gene>
    <name evidence="7" type="ordered locus">Aeqsu_1587</name>
</gene>
<dbReference type="RefSeq" id="WP_014782327.1">
    <property type="nucleotide sequence ID" value="NC_018013.1"/>
</dbReference>